<keyword evidence="1" id="KW-0808">Transferase</keyword>
<dbReference type="InterPro" id="IPR000719">
    <property type="entry name" value="Prot_kinase_dom"/>
</dbReference>
<keyword evidence="7" id="KW-1185">Reference proteome</keyword>
<dbReference type="PANTHER" id="PTHR43289:SF6">
    <property type="entry name" value="SERINE_THREONINE-PROTEIN KINASE NEKL-3"/>
    <property type="match status" value="1"/>
</dbReference>
<dbReference type="Pfam" id="PF00069">
    <property type="entry name" value="Pkinase"/>
    <property type="match status" value="1"/>
</dbReference>
<dbReference type="SMART" id="SM00220">
    <property type="entry name" value="S_TKc"/>
    <property type="match status" value="1"/>
</dbReference>
<dbReference type="PANTHER" id="PTHR43289">
    <property type="entry name" value="MITOGEN-ACTIVATED PROTEIN KINASE KINASE KINASE 20-RELATED"/>
    <property type="match status" value="1"/>
</dbReference>
<dbReference type="CDD" id="cd14014">
    <property type="entry name" value="STKc_PknB_like"/>
    <property type="match status" value="1"/>
</dbReference>
<evidence type="ECO:0000313" key="6">
    <source>
        <dbReference type="EMBL" id="MDQ0442976.1"/>
    </source>
</evidence>
<evidence type="ECO:0000256" key="2">
    <source>
        <dbReference type="ARBA" id="ARBA00022741"/>
    </source>
</evidence>
<comment type="caution">
    <text evidence="6">The sequence shown here is derived from an EMBL/GenBank/DDBJ whole genome shotgun (WGS) entry which is preliminary data.</text>
</comment>
<gene>
    <name evidence="6" type="ORF">QO016_002473</name>
</gene>
<feature type="domain" description="Protein kinase" evidence="5">
    <location>
        <begin position="27"/>
        <end position="286"/>
    </location>
</feature>
<keyword evidence="3 6" id="KW-0418">Kinase</keyword>
<dbReference type="RefSeq" id="WP_238252621.1">
    <property type="nucleotide sequence ID" value="NZ_BPQX01000056.1"/>
</dbReference>
<dbReference type="Gene3D" id="1.10.510.10">
    <property type="entry name" value="Transferase(Phosphotransferase) domain 1"/>
    <property type="match status" value="1"/>
</dbReference>
<organism evidence="6 7">
    <name type="scientific">Methylobacterium persicinum</name>
    <dbReference type="NCBI Taxonomy" id="374426"/>
    <lineage>
        <taxon>Bacteria</taxon>
        <taxon>Pseudomonadati</taxon>
        <taxon>Pseudomonadota</taxon>
        <taxon>Alphaproteobacteria</taxon>
        <taxon>Hyphomicrobiales</taxon>
        <taxon>Methylobacteriaceae</taxon>
        <taxon>Methylobacterium</taxon>
    </lineage>
</organism>
<dbReference type="InterPro" id="IPR008271">
    <property type="entry name" value="Ser/Thr_kinase_AS"/>
</dbReference>
<evidence type="ECO:0000256" key="3">
    <source>
        <dbReference type="ARBA" id="ARBA00022777"/>
    </source>
</evidence>
<keyword evidence="6" id="KW-0723">Serine/threonine-protein kinase</keyword>
<evidence type="ECO:0000259" key="5">
    <source>
        <dbReference type="PROSITE" id="PS50011"/>
    </source>
</evidence>
<proteinExistence type="predicted"/>
<dbReference type="GO" id="GO:0004674">
    <property type="term" value="F:protein serine/threonine kinase activity"/>
    <property type="evidence" value="ECO:0007669"/>
    <property type="project" value="UniProtKB-KW"/>
</dbReference>
<dbReference type="PROSITE" id="PS50011">
    <property type="entry name" value="PROTEIN_KINASE_DOM"/>
    <property type="match status" value="1"/>
</dbReference>
<evidence type="ECO:0000313" key="7">
    <source>
        <dbReference type="Proteomes" id="UP001236369"/>
    </source>
</evidence>
<keyword evidence="2" id="KW-0547">Nucleotide-binding</keyword>
<dbReference type="EMBL" id="JAUSVV010000004">
    <property type="protein sequence ID" value="MDQ0442976.1"/>
    <property type="molecule type" value="Genomic_DNA"/>
</dbReference>
<dbReference type="SUPFAM" id="SSF56112">
    <property type="entry name" value="Protein kinase-like (PK-like)"/>
    <property type="match status" value="1"/>
</dbReference>
<accession>A0ABU0HN98</accession>
<keyword evidence="4" id="KW-0067">ATP-binding</keyword>
<evidence type="ECO:0000256" key="1">
    <source>
        <dbReference type="ARBA" id="ARBA00022679"/>
    </source>
</evidence>
<name>A0ABU0HN98_9HYPH</name>
<protein>
    <submittedName>
        <fullName evidence="6">Serine/threonine protein kinase</fullName>
    </submittedName>
</protein>
<dbReference type="Proteomes" id="UP001236369">
    <property type="component" value="Unassembled WGS sequence"/>
</dbReference>
<reference evidence="6 7" key="1">
    <citation type="submission" date="2023-07" db="EMBL/GenBank/DDBJ databases">
        <title>Genomic Encyclopedia of Type Strains, Phase IV (KMG-IV): sequencing the most valuable type-strain genomes for metagenomic binning, comparative biology and taxonomic classification.</title>
        <authorList>
            <person name="Goeker M."/>
        </authorList>
    </citation>
    <scope>NUCLEOTIDE SEQUENCE [LARGE SCALE GENOMIC DNA]</scope>
    <source>
        <strain evidence="6 7">DSM 19562</strain>
    </source>
</reference>
<sequence length="338" mass="35385">MIWPRLQRRPPGGPGIAAPGPLLAGRFALAGIVGQGGVGTVYRTLDHHRVRSGSPPFEVAVKIVESGEPEAALSLRREGRCLLGLRHPHIVRAYEAGSDGHRPFLVMELLRGETLAQILRRPSCRALDLPMALSLLREIGAALAALHRAGLIHGDVKPGNVFLTRDGCAKLIDLGAARPIAAAGLGPGEVASGQAGGITPAYASPSLLDGHAPDPRDDVFALATLAYVLLTGDHPTGGSPAAEDDPAPARPPVFDDARWAVLRQGLHRDPAQRPADIGAFAAHLARPSRLDRLRPLLRPLLRPSLRAGGPAASPLPLRWRGLVLSSAPSLAAAQGPVP</sequence>
<dbReference type="Gene3D" id="3.30.200.20">
    <property type="entry name" value="Phosphorylase Kinase, domain 1"/>
    <property type="match status" value="1"/>
</dbReference>
<dbReference type="PROSITE" id="PS00108">
    <property type="entry name" value="PROTEIN_KINASE_ST"/>
    <property type="match status" value="1"/>
</dbReference>
<evidence type="ECO:0000256" key="4">
    <source>
        <dbReference type="ARBA" id="ARBA00022840"/>
    </source>
</evidence>
<dbReference type="InterPro" id="IPR011009">
    <property type="entry name" value="Kinase-like_dom_sf"/>
</dbReference>